<dbReference type="AlphaFoldDB" id="A0A0S3T6B2"/>
<dbReference type="Proteomes" id="UP000291084">
    <property type="component" value="Chromosome 10"/>
</dbReference>
<dbReference type="EMBL" id="AP015043">
    <property type="protein sequence ID" value="BAU00416.1"/>
    <property type="molecule type" value="Genomic_DNA"/>
</dbReference>
<keyword evidence="2" id="KW-1185">Reference proteome</keyword>
<reference evidence="1 2" key="1">
    <citation type="journal article" date="2015" name="Sci. Rep.">
        <title>The power of single molecule real-time sequencing technology in the de novo assembly of a eukaryotic genome.</title>
        <authorList>
            <person name="Sakai H."/>
            <person name="Naito K."/>
            <person name="Ogiso-Tanaka E."/>
            <person name="Takahashi Y."/>
            <person name="Iseki K."/>
            <person name="Muto C."/>
            <person name="Satou K."/>
            <person name="Teruya K."/>
            <person name="Shiroma A."/>
            <person name="Shimoji M."/>
            <person name="Hirano T."/>
            <person name="Itoh T."/>
            <person name="Kaga A."/>
            <person name="Tomooka N."/>
        </authorList>
    </citation>
    <scope>NUCLEOTIDE SEQUENCE [LARGE SCALE GENOMIC DNA]</scope>
    <source>
        <strain evidence="2">cv. Shumari</strain>
    </source>
</reference>
<proteinExistence type="predicted"/>
<accession>A0A0S3T6B2</accession>
<protein>
    <submittedName>
        <fullName evidence="1">Uncharacterized protein</fullName>
    </submittedName>
</protein>
<evidence type="ECO:0000313" key="1">
    <source>
        <dbReference type="EMBL" id="BAU00416.1"/>
    </source>
</evidence>
<gene>
    <name evidence="1" type="primary">Vigan.10G200800</name>
    <name evidence="1" type="ORF">VIGAN_10200800</name>
</gene>
<evidence type="ECO:0000313" key="2">
    <source>
        <dbReference type="Proteomes" id="UP000291084"/>
    </source>
</evidence>
<name>A0A0S3T6B2_PHAAN</name>
<sequence>MDEALKSHMMLSFSGWEKKPTLSKFFALLTPNSVAMSWQNIMLHLTTYSISIYNSKNRRCSPIHRIISVINLKFSCNTK</sequence>
<organism evidence="1 2">
    <name type="scientific">Vigna angularis var. angularis</name>
    <dbReference type="NCBI Taxonomy" id="157739"/>
    <lineage>
        <taxon>Eukaryota</taxon>
        <taxon>Viridiplantae</taxon>
        <taxon>Streptophyta</taxon>
        <taxon>Embryophyta</taxon>
        <taxon>Tracheophyta</taxon>
        <taxon>Spermatophyta</taxon>
        <taxon>Magnoliopsida</taxon>
        <taxon>eudicotyledons</taxon>
        <taxon>Gunneridae</taxon>
        <taxon>Pentapetalae</taxon>
        <taxon>rosids</taxon>
        <taxon>fabids</taxon>
        <taxon>Fabales</taxon>
        <taxon>Fabaceae</taxon>
        <taxon>Papilionoideae</taxon>
        <taxon>50 kb inversion clade</taxon>
        <taxon>NPAAA clade</taxon>
        <taxon>indigoferoid/millettioid clade</taxon>
        <taxon>Phaseoleae</taxon>
        <taxon>Vigna</taxon>
    </lineage>
</organism>